<protein>
    <submittedName>
        <fullName evidence="1">Uncharacterized protein</fullName>
    </submittedName>
</protein>
<evidence type="ECO:0000313" key="1">
    <source>
        <dbReference type="EMBL" id="EWY79683.1"/>
    </source>
</evidence>
<dbReference type="HOGENOM" id="CLU_1749712_0_0_1"/>
<accession>W9HAV4</accession>
<gene>
    <name evidence="1" type="ORF">FOYG_17169</name>
</gene>
<dbReference type="EMBL" id="JH717857">
    <property type="protein sequence ID" value="EWY79683.1"/>
    <property type="molecule type" value="Genomic_DNA"/>
</dbReference>
<organism evidence="1 2">
    <name type="scientific">Fusarium oxysporum NRRL 32931</name>
    <dbReference type="NCBI Taxonomy" id="660029"/>
    <lineage>
        <taxon>Eukaryota</taxon>
        <taxon>Fungi</taxon>
        <taxon>Dikarya</taxon>
        <taxon>Ascomycota</taxon>
        <taxon>Pezizomycotina</taxon>
        <taxon>Sordariomycetes</taxon>
        <taxon>Hypocreomycetidae</taxon>
        <taxon>Hypocreales</taxon>
        <taxon>Nectriaceae</taxon>
        <taxon>Fusarium</taxon>
        <taxon>Fusarium oxysporum species complex</taxon>
    </lineage>
</organism>
<proteinExistence type="predicted"/>
<reference evidence="1 2" key="1">
    <citation type="submission" date="2011-06" db="EMBL/GenBank/DDBJ databases">
        <title>The Genome Sequence of Fusarium oxysporum FOSC 3-a.</title>
        <authorList>
            <consortium name="The Broad Institute Genome Sequencing Platform"/>
            <person name="Ma L.-J."/>
            <person name="Gale L.R."/>
            <person name="Schwartz D.C."/>
            <person name="Zhou S."/>
            <person name="Corby-Kistler H."/>
            <person name="Young S.K."/>
            <person name="Zeng Q."/>
            <person name="Gargeya S."/>
            <person name="Fitzgerald M."/>
            <person name="Haas B."/>
            <person name="Abouelleil A."/>
            <person name="Alvarado L."/>
            <person name="Arachchi H.M."/>
            <person name="Berlin A."/>
            <person name="Brown A."/>
            <person name="Chapman S.B."/>
            <person name="Chen Z."/>
            <person name="Dunbar C."/>
            <person name="Freedman E."/>
            <person name="Gearin G."/>
            <person name="Gellesch M."/>
            <person name="Goldberg J."/>
            <person name="Griggs A."/>
            <person name="Gujja S."/>
            <person name="Heiman D."/>
            <person name="Howarth C."/>
            <person name="Larson L."/>
            <person name="Lui A."/>
            <person name="MacDonald P.J.P."/>
            <person name="Mehta T."/>
            <person name="Montmayeur A."/>
            <person name="Murphy C."/>
            <person name="Neiman D."/>
            <person name="Pearson M."/>
            <person name="Priest M."/>
            <person name="Roberts A."/>
            <person name="Saif S."/>
            <person name="Shea T."/>
            <person name="Shenoy N."/>
            <person name="Sisk P."/>
            <person name="Stolte C."/>
            <person name="Sykes S."/>
            <person name="Wortman J."/>
            <person name="Nusbaum C."/>
            <person name="Birren B."/>
        </authorList>
    </citation>
    <scope>NUCLEOTIDE SEQUENCE [LARGE SCALE GENOMIC DNA]</scope>
    <source>
        <strain evidence="2">FOSC 3-a</strain>
    </source>
</reference>
<dbReference type="Proteomes" id="UP000030753">
    <property type="component" value="Unassembled WGS sequence"/>
</dbReference>
<name>W9HAV4_FUSOX</name>
<evidence type="ECO:0000313" key="2">
    <source>
        <dbReference type="Proteomes" id="UP000030753"/>
    </source>
</evidence>
<sequence length="149" mass="17078">MTQTIISALLEWLSIQDIIAQWHFSITVRFSKQTVYSRKNIPSRPSIILLALTRMDQSFVLLFRTFHQALTGLRATKASCGGRCITIPRLLVKARPQQESISSRFVHTVQYTAQKGELSHLLNASKSMKRRKDLIPRKRFLTGLVRGRV</sequence>
<dbReference type="AlphaFoldDB" id="W9HAV4"/>